<organism evidence="1 2">
    <name type="scientific">Schistosoma mattheei</name>
    <dbReference type="NCBI Taxonomy" id="31246"/>
    <lineage>
        <taxon>Eukaryota</taxon>
        <taxon>Metazoa</taxon>
        <taxon>Spiralia</taxon>
        <taxon>Lophotrochozoa</taxon>
        <taxon>Platyhelminthes</taxon>
        <taxon>Trematoda</taxon>
        <taxon>Digenea</taxon>
        <taxon>Strigeidida</taxon>
        <taxon>Schistosomatoidea</taxon>
        <taxon>Schistosomatidae</taxon>
        <taxon>Schistosoma</taxon>
    </lineage>
</organism>
<sequence>MKSFALFKIANNKMVYWILHEEYFLGHSRNANWEGGRLVFMKSLLKKALSQIAIVPALPEFRRPEVRCKSSRKNQSRGQLKRLRNELYRKRHSKKVTWKIFSSKNDSQSKPDKCGSVKPKNISKVNPELIKLAKQINQSRREVFEATSNRTISKKTESVLFNQDYDHFKDDLKTLICS</sequence>
<evidence type="ECO:0000313" key="1">
    <source>
        <dbReference type="Proteomes" id="UP000050791"/>
    </source>
</evidence>
<dbReference type="AlphaFoldDB" id="A0AA85B8J1"/>
<name>A0AA85B8J1_9TREM</name>
<proteinExistence type="predicted"/>
<evidence type="ECO:0000313" key="2">
    <source>
        <dbReference type="WBParaSite" id="SMTH1_3750.1"/>
    </source>
</evidence>
<reference evidence="2" key="1">
    <citation type="submission" date="2023-11" db="UniProtKB">
        <authorList>
            <consortium name="WormBaseParasite"/>
        </authorList>
    </citation>
    <scope>IDENTIFICATION</scope>
</reference>
<dbReference type="Proteomes" id="UP000050791">
    <property type="component" value="Unassembled WGS sequence"/>
</dbReference>
<dbReference type="WBParaSite" id="SMTH1_3750.1">
    <property type="protein sequence ID" value="SMTH1_3750.1"/>
    <property type="gene ID" value="SMTH1_3750"/>
</dbReference>
<accession>A0AA85B8J1</accession>
<protein>
    <submittedName>
        <fullName evidence="2">Uncharacterized protein</fullName>
    </submittedName>
</protein>